<proteinExistence type="predicted"/>
<name>A0A8B6C5V2_MYTGA</name>
<gene>
    <name evidence="2" type="ORF">MGAL_10B052882</name>
</gene>
<comment type="caution">
    <text evidence="2">The sequence shown here is derived from an EMBL/GenBank/DDBJ whole genome shotgun (WGS) entry which is preliminary data.</text>
</comment>
<organism evidence="2 3">
    <name type="scientific">Mytilus galloprovincialis</name>
    <name type="common">Mediterranean mussel</name>
    <dbReference type="NCBI Taxonomy" id="29158"/>
    <lineage>
        <taxon>Eukaryota</taxon>
        <taxon>Metazoa</taxon>
        <taxon>Spiralia</taxon>
        <taxon>Lophotrochozoa</taxon>
        <taxon>Mollusca</taxon>
        <taxon>Bivalvia</taxon>
        <taxon>Autobranchia</taxon>
        <taxon>Pteriomorphia</taxon>
        <taxon>Mytilida</taxon>
        <taxon>Mytiloidea</taxon>
        <taxon>Mytilidae</taxon>
        <taxon>Mytilinae</taxon>
        <taxon>Mytilus</taxon>
    </lineage>
</organism>
<evidence type="ECO:0000313" key="2">
    <source>
        <dbReference type="EMBL" id="VDI00363.1"/>
    </source>
</evidence>
<dbReference type="AlphaFoldDB" id="A0A8B6C5V2"/>
<feature type="region of interest" description="Disordered" evidence="1">
    <location>
        <begin position="136"/>
        <end position="209"/>
    </location>
</feature>
<evidence type="ECO:0000256" key="1">
    <source>
        <dbReference type="SAM" id="MobiDB-lite"/>
    </source>
</evidence>
<dbReference type="OrthoDB" id="10595417at2759"/>
<evidence type="ECO:0000313" key="3">
    <source>
        <dbReference type="Proteomes" id="UP000596742"/>
    </source>
</evidence>
<keyword evidence="3" id="KW-1185">Reference proteome</keyword>
<protein>
    <recommendedName>
        <fullName evidence="4">Apple domain-containing protein</fullName>
    </recommendedName>
</protein>
<accession>A0A8B6C5V2</accession>
<sequence>MSWKSASFVVTWYLLHYCFYGVPVLTHNIINDYFFRFNCSITDNASFNTYNTIECASRCISDNVCEGFQAYKVSSKSTMCVLFNRSSSMYVSDLARKTYIKRDLDEKFHYCNEHINTNTENTSPMTEEITFTMKTEEKLSTSTTEPSTISIAKTSSSTRNPTTTFPKEPSIAFTTGPTTTEPLTTSTKDSSTTATTEIPTTSTTKTTTTSTIVPLPYATTEKPTTSTTKKTTISTKVPSTFATTELSINFNKYRKISGNY</sequence>
<feature type="compositionally biased region" description="Low complexity" evidence="1">
    <location>
        <begin position="174"/>
        <end position="209"/>
    </location>
</feature>
<feature type="compositionally biased region" description="Low complexity" evidence="1">
    <location>
        <begin position="140"/>
        <end position="158"/>
    </location>
</feature>
<dbReference type="EMBL" id="UYJE01001229">
    <property type="protein sequence ID" value="VDI00363.1"/>
    <property type="molecule type" value="Genomic_DNA"/>
</dbReference>
<dbReference type="Proteomes" id="UP000596742">
    <property type="component" value="Unassembled WGS sequence"/>
</dbReference>
<reference evidence="2" key="1">
    <citation type="submission" date="2018-11" db="EMBL/GenBank/DDBJ databases">
        <authorList>
            <person name="Alioto T."/>
            <person name="Alioto T."/>
        </authorList>
    </citation>
    <scope>NUCLEOTIDE SEQUENCE</scope>
</reference>
<evidence type="ECO:0008006" key="4">
    <source>
        <dbReference type="Google" id="ProtNLM"/>
    </source>
</evidence>